<dbReference type="Pfam" id="PF01425">
    <property type="entry name" value="Amidase"/>
    <property type="match status" value="2"/>
</dbReference>
<dbReference type="PANTHER" id="PTHR46310">
    <property type="entry name" value="AMIDASE 1"/>
    <property type="match status" value="1"/>
</dbReference>
<evidence type="ECO:0000313" key="2">
    <source>
        <dbReference type="EMBL" id="GGD15144.1"/>
    </source>
</evidence>
<dbReference type="InterPro" id="IPR020556">
    <property type="entry name" value="Amidase_CS"/>
</dbReference>
<dbReference type="Proteomes" id="UP000613160">
    <property type="component" value="Unassembled WGS sequence"/>
</dbReference>
<keyword evidence="3" id="KW-1185">Reference proteome</keyword>
<feature type="domain" description="Amidase" evidence="1">
    <location>
        <begin position="274"/>
        <end position="380"/>
    </location>
</feature>
<dbReference type="RefSeq" id="WP_188850183.1">
    <property type="nucleotide sequence ID" value="NZ_BMJJ01000003.1"/>
</dbReference>
<reference evidence="2" key="2">
    <citation type="submission" date="2020-09" db="EMBL/GenBank/DDBJ databases">
        <authorList>
            <person name="Sun Q."/>
            <person name="Zhou Y."/>
        </authorList>
    </citation>
    <scope>NUCLEOTIDE SEQUENCE</scope>
    <source>
        <strain evidence="2">CGMCC 1.15493</strain>
    </source>
</reference>
<evidence type="ECO:0000259" key="1">
    <source>
        <dbReference type="Pfam" id="PF01425"/>
    </source>
</evidence>
<dbReference type="EMBL" id="BMJJ01000003">
    <property type="protein sequence ID" value="GGD15144.1"/>
    <property type="molecule type" value="Genomic_DNA"/>
</dbReference>
<dbReference type="AlphaFoldDB" id="A0A917D9E6"/>
<reference evidence="2" key="1">
    <citation type="journal article" date="2014" name="Int. J. Syst. Evol. Microbiol.">
        <title>Complete genome sequence of Corynebacterium casei LMG S-19264T (=DSM 44701T), isolated from a smear-ripened cheese.</title>
        <authorList>
            <consortium name="US DOE Joint Genome Institute (JGI-PGF)"/>
            <person name="Walter F."/>
            <person name="Albersmeier A."/>
            <person name="Kalinowski J."/>
            <person name="Ruckert C."/>
        </authorList>
    </citation>
    <scope>NUCLEOTIDE SEQUENCE</scope>
    <source>
        <strain evidence="2">CGMCC 1.15493</strain>
    </source>
</reference>
<gene>
    <name evidence="2" type="ORF">GCM10011335_17440</name>
</gene>
<name>A0A917D9E6_9HYPH</name>
<comment type="caution">
    <text evidence="2">The sequence shown here is derived from an EMBL/GenBank/DDBJ whole genome shotgun (WGS) entry which is preliminary data.</text>
</comment>
<proteinExistence type="predicted"/>
<dbReference type="PANTHER" id="PTHR46310:SF7">
    <property type="entry name" value="AMIDASE 1"/>
    <property type="match status" value="1"/>
</dbReference>
<dbReference type="PROSITE" id="PS00571">
    <property type="entry name" value="AMIDASES"/>
    <property type="match status" value="1"/>
</dbReference>
<accession>A0A917D9E6</accession>
<sequence>MLMDDDTVGAFLPYPAVPVASAAEGPLAGLRLGVKDLFDVKGYRTGCGSPFILAQSEVKERTAPAIQALLDAGAVFTGKTQTDEIAWSLYGMNPHFGTPVNSAAPDRIPGGSSSGSAAAVAAGLVDIGIGSDTGGSVRAPASFCGLWGLRPTQDRISLDGCMTLAASFDTLGFFARDGETLEKTGAVLLGDDTCPLPAAPRLMRADDMFARMAGEAGAVLETVCEGLEAAGVEVYADLPANQVYDAFRILQSREILAEFGPWIDKVRPVLSAPVEQRFAYARSLTAAQEEAAAKVRARFRAGIDALLGTDGVLIAPPVHDAPFRLDAGADILDSFRHQAITLLAVAGLAGLPQVTVPAGRTTGGPIGISLIGPRGSDASLVALARRMWPR</sequence>
<dbReference type="InterPro" id="IPR023631">
    <property type="entry name" value="Amidase_dom"/>
</dbReference>
<feature type="domain" description="Amidase" evidence="1">
    <location>
        <begin position="22"/>
        <end position="193"/>
    </location>
</feature>
<dbReference type="InterPro" id="IPR036928">
    <property type="entry name" value="AS_sf"/>
</dbReference>
<evidence type="ECO:0000313" key="3">
    <source>
        <dbReference type="Proteomes" id="UP000613160"/>
    </source>
</evidence>
<organism evidence="2 3">
    <name type="scientific">Aureimonas glaciei</name>
    <dbReference type="NCBI Taxonomy" id="1776957"/>
    <lineage>
        <taxon>Bacteria</taxon>
        <taxon>Pseudomonadati</taxon>
        <taxon>Pseudomonadota</taxon>
        <taxon>Alphaproteobacteria</taxon>
        <taxon>Hyphomicrobiales</taxon>
        <taxon>Aurantimonadaceae</taxon>
        <taxon>Aureimonas</taxon>
    </lineage>
</organism>
<protein>
    <submittedName>
        <fullName evidence="2">Amidase</fullName>
    </submittedName>
</protein>
<dbReference type="NCBIfam" id="NF006169">
    <property type="entry name" value="PRK08310.1"/>
    <property type="match status" value="1"/>
</dbReference>
<dbReference type="SUPFAM" id="SSF75304">
    <property type="entry name" value="Amidase signature (AS) enzymes"/>
    <property type="match status" value="1"/>
</dbReference>
<dbReference type="Gene3D" id="3.90.1300.10">
    <property type="entry name" value="Amidase signature (AS) domain"/>
    <property type="match status" value="1"/>
</dbReference>